<dbReference type="Proteomes" id="UP000789702">
    <property type="component" value="Unassembled WGS sequence"/>
</dbReference>
<organism evidence="1 2">
    <name type="scientific">Dentiscutata heterogama</name>
    <dbReference type="NCBI Taxonomy" id="1316150"/>
    <lineage>
        <taxon>Eukaryota</taxon>
        <taxon>Fungi</taxon>
        <taxon>Fungi incertae sedis</taxon>
        <taxon>Mucoromycota</taxon>
        <taxon>Glomeromycotina</taxon>
        <taxon>Glomeromycetes</taxon>
        <taxon>Diversisporales</taxon>
        <taxon>Gigasporaceae</taxon>
        <taxon>Dentiscutata</taxon>
    </lineage>
</organism>
<proteinExistence type="predicted"/>
<evidence type="ECO:0000313" key="1">
    <source>
        <dbReference type="EMBL" id="CAG8669561.1"/>
    </source>
</evidence>
<evidence type="ECO:0000313" key="2">
    <source>
        <dbReference type="Proteomes" id="UP000789702"/>
    </source>
</evidence>
<comment type="caution">
    <text evidence="1">The sequence shown here is derived from an EMBL/GenBank/DDBJ whole genome shotgun (WGS) entry which is preliminary data.</text>
</comment>
<dbReference type="EMBL" id="CAJVPU010019070">
    <property type="protein sequence ID" value="CAG8669561.1"/>
    <property type="molecule type" value="Genomic_DNA"/>
</dbReference>
<keyword evidence="2" id="KW-1185">Reference proteome</keyword>
<reference evidence="1" key="1">
    <citation type="submission" date="2021-06" db="EMBL/GenBank/DDBJ databases">
        <authorList>
            <person name="Kallberg Y."/>
            <person name="Tangrot J."/>
            <person name="Rosling A."/>
        </authorList>
    </citation>
    <scope>NUCLEOTIDE SEQUENCE</scope>
    <source>
        <strain evidence="1">IL203A</strain>
    </source>
</reference>
<feature type="non-terminal residue" evidence="1">
    <location>
        <position position="1"/>
    </location>
</feature>
<gene>
    <name evidence="1" type="ORF">DHETER_LOCUS10120</name>
</gene>
<accession>A0ACA9NPI4</accession>
<sequence>KEYWNELHQEVQEINKHCNNKLKSDDPHKMVKLDRFVKEALRLKNDLFNSLHSCIYKSHYTFENGYKVPN</sequence>
<protein>
    <submittedName>
        <fullName evidence="1">4539_t:CDS:1</fullName>
    </submittedName>
</protein>
<name>A0ACA9NPI4_9GLOM</name>
<feature type="non-terminal residue" evidence="1">
    <location>
        <position position="70"/>
    </location>
</feature>